<dbReference type="Pfam" id="PF00226">
    <property type="entry name" value="DnaJ"/>
    <property type="match status" value="1"/>
</dbReference>
<feature type="transmembrane region" description="Helical" evidence="2">
    <location>
        <begin position="114"/>
        <end position="136"/>
    </location>
</feature>
<dbReference type="OrthoDB" id="9779622at2"/>
<sequence>MYTGFKDYYEVLRIAFAATEAEIKNAYRQLAKEYHPDLHPVDTELFTEKFREITEAYETLSDPLKKENYDFLYRRVVLQEFPREDYYPETYYEDPTPPDETVYRHKYTAKRQRGTLNVTGVLVGILLVLQVGALIIKAAPVGDPEKASSRRAAFPGELFRERRSNTTPPADTSILFINRRPAPID</sequence>
<dbReference type="CDD" id="cd06257">
    <property type="entry name" value="DnaJ"/>
    <property type="match status" value="1"/>
</dbReference>
<protein>
    <submittedName>
        <fullName evidence="4">DnaJ-like protein</fullName>
    </submittedName>
</protein>
<dbReference type="PANTHER" id="PTHR44145">
    <property type="entry name" value="DNAJ HOMOLOG SUBFAMILY A MEMBER 3, MITOCHONDRIAL"/>
    <property type="match status" value="1"/>
</dbReference>
<dbReference type="Gene3D" id="1.10.287.110">
    <property type="entry name" value="DnaJ domain"/>
    <property type="match status" value="1"/>
</dbReference>
<keyword evidence="5" id="KW-1185">Reference proteome</keyword>
<keyword evidence="2" id="KW-1133">Transmembrane helix</keyword>
<accession>A0A2P8DAR0</accession>
<keyword evidence="2" id="KW-0812">Transmembrane</keyword>
<keyword evidence="1" id="KW-0143">Chaperone</keyword>
<dbReference type="PANTHER" id="PTHR44145:SF3">
    <property type="entry name" value="DNAJ HOMOLOG SUBFAMILY A MEMBER 3, MITOCHONDRIAL"/>
    <property type="match status" value="1"/>
</dbReference>
<dbReference type="SMART" id="SM00271">
    <property type="entry name" value="DnaJ"/>
    <property type="match status" value="1"/>
</dbReference>
<reference evidence="4 5" key="1">
    <citation type="submission" date="2018-03" db="EMBL/GenBank/DDBJ databases">
        <title>Genomic Encyclopedia of Type Strains, Phase III (KMG-III): the genomes of soil and plant-associated and newly described type strains.</title>
        <authorList>
            <person name="Whitman W."/>
        </authorList>
    </citation>
    <scope>NUCLEOTIDE SEQUENCE [LARGE SCALE GENOMIC DNA]</scope>
    <source>
        <strain evidence="4 5">CGMCC 1.12700</strain>
    </source>
</reference>
<gene>
    <name evidence="4" type="ORF">B0I18_101426</name>
</gene>
<evidence type="ECO:0000259" key="3">
    <source>
        <dbReference type="PROSITE" id="PS50076"/>
    </source>
</evidence>
<dbReference type="EMBL" id="PYGD01000001">
    <property type="protein sequence ID" value="PSK94271.1"/>
    <property type="molecule type" value="Genomic_DNA"/>
</dbReference>
<dbReference type="PROSITE" id="PS50076">
    <property type="entry name" value="DNAJ_2"/>
    <property type="match status" value="1"/>
</dbReference>
<dbReference type="AlphaFoldDB" id="A0A2P8DAR0"/>
<dbReference type="RefSeq" id="WP_106520988.1">
    <property type="nucleotide sequence ID" value="NZ_PYGD01000001.1"/>
</dbReference>
<dbReference type="SUPFAM" id="SSF46565">
    <property type="entry name" value="Chaperone J-domain"/>
    <property type="match status" value="1"/>
</dbReference>
<dbReference type="InterPro" id="IPR051938">
    <property type="entry name" value="Apopto_cytoskel_mod"/>
</dbReference>
<dbReference type="PRINTS" id="PR00625">
    <property type="entry name" value="JDOMAIN"/>
</dbReference>
<organism evidence="4 5">
    <name type="scientific">Taibaiella chishuiensis</name>
    <dbReference type="NCBI Taxonomy" id="1434707"/>
    <lineage>
        <taxon>Bacteria</taxon>
        <taxon>Pseudomonadati</taxon>
        <taxon>Bacteroidota</taxon>
        <taxon>Chitinophagia</taxon>
        <taxon>Chitinophagales</taxon>
        <taxon>Chitinophagaceae</taxon>
        <taxon>Taibaiella</taxon>
    </lineage>
</organism>
<dbReference type="InterPro" id="IPR018253">
    <property type="entry name" value="DnaJ_domain_CS"/>
</dbReference>
<feature type="domain" description="J" evidence="3">
    <location>
        <begin position="7"/>
        <end position="73"/>
    </location>
</feature>
<proteinExistence type="predicted"/>
<name>A0A2P8DAR0_9BACT</name>
<evidence type="ECO:0000313" key="4">
    <source>
        <dbReference type="EMBL" id="PSK94271.1"/>
    </source>
</evidence>
<dbReference type="InterPro" id="IPR001623">
    <property type="entry name" value="DnaJ_domain"/>
</dbReference>
<dbReference type="InterPro" id="IPR036869">
    <property type="entry name" value="J_dom_sf"/>
</dbReference>
<evidence type="ECO:0000256" key="2">
    <source>
        <dbReference type="SAM" id="Phobius"/>
    </source>
</evidence>
<evidence type="ECO:0000313" key="5">
    <source>
        <dbReference type="Proteomes" id="UP000240572"/>
    </source>
</evidence>
<comment type="caution">
    <text evidence="4">The sequence shown here is derived from an EMBL/GenBank/DDBJ whole genome shotgun (WGS) entry which is preliminary data.</text>
</comment>
<dbReference type="Proteomes" id="UP000240572">
    <property type="component" value="Unassembled WGS sequence"/>
</dbReference>
<evidence type="ECO:0000256" key="1">
    <source>
        <dbReference type="ARBA" id="ARBA00023186"/>
    </source>
</evidence>
<dbReference type="PROSITE" id="PS00636">
    <property type="entry name" value="DNAJ_1"/>
    <property type="match status" value="1"/>
</dbReference>
<keyword evidence="2" id="KW-0472">Membrane</keyword>